<evidence type="ECO:0000313" key="3">
    <source>
        <dbReference type="EMBL" id="MCX2564344.1"/>
    </source>
</evidence>
<dbReference type="RefSeq" id="WP_173559771.1">
    <property type="nucleotide sequence ID" value="NZ_JAERKX010000006.1"/>
</dbReference>
<feature type="compositionally biased region" description="Low complexity" evidence="2">
    <location>
        <begin position="1"/>
        <end position="15"/>
    </location>
</feature>
<keyword evidence="4" id="KW-1185">Reference proteome</keyword>
<reference evidence="3 4" key="1">
    <citation type="submission" date="2022-11" db="EMBL/GenBank/DDBJ databases">
        <title>Genome sequencing of Acetobacter type strain.</title>
        <authorList>
            <person name="Heo J."/>
            <person name="Lee D."/>
            <person name="Han B.-H."/>
            <person name="Hong S.-B."/>
            <person name="Kwon S.-W."/>
        </authorList>
    </citation>
    <scope>NUCLEOTIDE SEQUENCE [LARGE SCALE GENOMIC DNA]</scope>
    <source>
        <strain evidence="3 4">KACC 21253</strain>
    </source>
</reference>
<feature type="compositionally biased region" description="Basic and acidic residues" evidence="2">
    <location>
        <begin position="16"/>
        <end position="34"/>
    </location>
</feature>
<dbReference type="EMBL" id="JAPIUZ010000005">
    <property type="protein sequence ID" value="MCX2564344.1"/>
    <property type="molecule type" value="Genomic_DNA"/>
</dbReference>
<feature type="compositionally biased region" description="Basic and acidic residues" evidence="2">
    <location>
        <begin position="188"/>
        <end position="215"/>
    </location>
</feature>
<comment type="caution">
    <text evidence="3">The sequence shown here is derived from an EMBL/GenBank/DDBJ whole genome shotgun (WGS) entry which is preliminary data.</text>
</comment>
<feature type="region of interest" description="Disordered" evidence="2">
    <location>
        <begin position="1"/>
        <end position="59"/>
    </location>
</feature>
<proteinExistence type="predicted"/>
<organism evidence="3 4">
    <name type="scientific">Acetobacter thailandicus</name>
    <dbReference type="NCBI Taxonomy" id="1502842"/>
    <lineage>
        <taxon>Bacteria</taxon>
        <taxon>Pseudomonadati</taxon>
        <taxon>Pseudomonadota</taxon>
        <taxon>Alphaproteobacteria</taxon>
        <taxon>Acetobacterales</taxon>
        <taxon>Acetobacteraceae</taxon>
        <taxon>Acetobacter</taxon>
    </lineage>
</organism>
<accession>A0ABT3QGD2</accession>
<dbReference type="Proteomes" id="UP001301152">
    <property type="component" value="Unassembled WGS sequence"/>
</dbReference>
<name>A0ABT3QGD2_9PROT</name>
<evidence type="ECO:0000256" key="1">
    <source>
        <dbReference type="SAM" id="Coils"/>
    </source>
</evidence>
<feature type="compositionally biased region" description="Polar residues" evidence="2">
    <location>
        <begin position="217"/>
        <end position="226"/>
    </location>
</feature>
<evidence type="ECO:0000313" key="4">
    <source>
        <dbReference type="Proteomes" id="UP001301152"/>
    </source>
</evidence>
<protein>
    <submittedName>
        <fullName evidence="3">Uncharacterized protein</fullName>
    </submittedName>
</protein>
<keyword evidence="1" id="KW-0175">Coiled coil</keyword>
<feature type="coiled-coil region" evidence="1">
    <location>
        <begin position="115"/>
        <end position="142"/>
    </location>
</feature>
<sequence length="235" mass="26391">MVSIIKAAASSSFFSKPEKSQEEASEEESLRSALERMGSSHQSRAQAVQRAQGDGNQLRRRRFVKDGDVQVEKHSLAGIKPRALASVQASGTARTVHFSSGSTGDSELVHLRRLLATEKKRAEEASRLIEDMQHTNKALTTRQVHADLEVTELKVKLEEAETKVVAQTRIIRGLQWDLERCEEEMHGLRKRLDAKPRGRPRKEVSAAPVVEKDFESESNADVTDSEPQPVKWWKD</sequence>
<gene>
    <name evidence="3" type="ORF">OQ497_10280</name>
</gene>
<feature type="region of interest" description="Disordered" evidence="2">
    <location>
        <begin position="188"/>
        <end position="235"/>
    </location>
</feature>
<evidence type="ECO:0000256" key="2">
    <source>
        <dbReference type="SAM" id="MobiDB-lite"/>
    </source>
</evidence>